<reference evidence="14 15" key="1">
    <citation type="submission" date="2016-10" db="EMBL/GenBank/DDBJ databases">
        <authorList>
            <person name="de Groot N.N."/>
        </authorList>
    </citation>
    <scope>NUCLEOTIDE SEQUENCE [LARGE SCALE GENOMIC DNA]</scope>
    <source>
        <strain evidence="14 15">DSM 11443</strain>
    </source>
</reference>
<evidence type="ECO:0000259" key="13">
    <source>
        <dbReference type="PROSITE" id="PS50839"/>
    </source>
</evidence>
<evidence type="ECO:0000256" key="11">
    <source>
        <dbReference type="SAM" id="Phobius"/>
    </source>
</evidence>
<dbReference type="Pfam" id="PF03924">
    <property type="entry name" value="CHASE"/>
    <property type="match status" value="1"/>
</dbReference>
<evidence type="ECO:0000256" key="5">
    <source>
        <dbReference type="ARBA" id="ARBA00022679"/>
    </source>
</evidence>
<dbReference type="Pfam" id="PF12860">
    <property type="entry name" value="PAS_7"/>
    <property type="match status" value="1"/>
</dbReference>
<dbReference type="STRING" id="74348.SAMN04488523_10517"/>
<evidence type="ECO:0000313" key="15">
    <source>
        <dbReference type="Proteomes" id="UP000198977"/>
    </source>
</evidence>
<gene>
    <name evidence="14" type="ORF">SAMN04488523_10517</name>
</gene>
<dbReference type="InterPro" id="IPR003661">
    <property type="entry name" value="HisK_dim/P_dom"/>
</dbReference>
<feature type="transmembrane region" description="Helical" evidence="11">
    <location>
        <begin position="57"/>
        <end position="77"/>
    </location>
</feature>
<dbReference type="GO" id="GO:0009927">
    <property type="term" value="F:histidine phosphotransfer kinase activity"/>
    <property type="evidence" value="ECO:0007669"/>
    <property type="project" value="TreeGrafter"/>
</dbReference>
<dbReference type="PRINTS" id="PR00344">
    <property type="entry name" value="BCTRLSENSOR"/>
</dbReference>
<evidence type="ECO:0000256" key="7">
    <source>
        <dbReference type="ARBA" id="ARBA00022777"/>
    </source>
</evidence>
<dbReference type="InterPro" id="IPR003594">
    <property type="entry name" value="HATPase_dom"/>
</dbReference>
<organism evidence="14 15">
    <name type="scientific">Sulfitobacter brevis</name>
    <dbReference type="NCBI Taxonomy" id="74348"/>
    <lineage>
        <taxon>Bacteria</taxon>
        <taxon>Pseudomonadati</taxon>
        <taxon>Pseudomonadota</taxon>
        <taxon>Alphaproteobacteria</taxon>
        <taxon>Rhodobacterales</taxon>
        <taxon>Roseobacteraceae</taxon>
        <taxon>Sulfitobacter</taxon>
    </lineage>
</organism>
<name>A0A1I1XTC5_9RHOB</name>
<protein>
    <recommendedName>
        <fullName evidence="3">histidine kinase</fullName>
        <ecNumber evidence="3">2.7.13.3</ecNumber>
    </recommendedName>
</protein>
<evidence type="ECO:0000256" key="4">
    <source>
        <dbReference type="ARBA" id="ARBA00022553"/>
    </source>
</evidence>
<dbReference type="InterPro" id="IPR005467">
    <property type="entry name" value="His_kinase_dom"/>
</dbReference>
<dbReference type="PROSITE" id="PS50109">
    <property type="entry name" value="HIS_KIN"/>
    <property type="match status" value="1"/>
</dbReference>
<dbReference type="CDD" id="cd16922">
    <property type="entry name" value="HATPase_EvgS-ArcB-TorS-like"/>
    <property type="match status" value="1"/>
</dbReference>
<dbReference type="Proteomes" id="UP000198977">
    <property type="component" value="Unassembled WGS sequence"/>
</dbReference>
<keyword evidence="4" id="KW-0597">Phosphoprotein</keyword>
<dbReference type="SMART" id="SM00388">
    <property type="entry name" value="HisKA"/>
    <property type="match status" value="1"/>
</dbReference>
<dbReference type="InterPro" id="IPR042240">
    <property type="entry name" value="CHASE_sf"/>
</dbReference>
<comment type="subcellular location">
    <subcellularLocation>
        <location evidence="2">Membrane</location>
    </subcellularLocation>
</comment>
<evidence type="ECO:0000256" key="2">
    <source>
        <dbReference type="ARBA" id="ARBA00004370"/>
    </source>
</evidence>
<evidence type="ECO:0000259" key="12">
    <source>
        <dbReference type="PROSITE" id="PS50109"/>
    </source>
</evidence>
<dbReference type="InterPro" id="IPR006189">
    <property type="entry name" value="CHASE_dom"/>
</dbReference>
<proteinExistence type="predicted"/>
<dbReference type="PANTHER" id="PTHR43047:SF72">
    <property type="entry name" value="OSMOSENSING HISTIDINE PROTEIN KINASE SLN1"/>
    <property type="match status" value="1"/>
</dbReference>
<keyword evidence="9" id="KW-0902">Two-component regulatory system</keyword>
<keyword evidence="15" id="KW-1185">Reference proteome</keyword>
<keyword evidence="8 11" id="KW-1133">Transmembrane helix</keyword>
<evidence type="ECO:0000256" key="3">
    <source>
        <dbReference type="ARBA" id="ARBA00012438"/>
    </source>
</evidence>
<evidence type="ECO:0000256" key="8">
    <source>
        <dbReference type="ARBA" id="ARBA00022989"/>
    </source>
</evidence>
<dbReference type="InterPro" id="IPR036097">
    <property type="entry name" value="HisK_dim/P_sf"/>
</dbReference>
<keyword evidence="5" id="KW-0808">Transferase</keyword>
<dbReference type="EMBL" id="FOMW01000005">
    <property type="protein sequence ID" value="SFE10576.1"/>
    <property type="molecule type" value="Genomic_DNA"/>
</dbReference>
<evidence type="ECO:0000256" key="10">
    <source>
        <dbReference type="ARBA" id="ARBA00023136"/>
    </source>
</evidence>
<dbReference type="SMART" id="SM00387">
    <property type="entry name" value="HATPase_c"/>
    <property type="match status" value="1"/>
</dbReference>
<dbReference type="GO" id="GO:0000155">
    <property type="term" value="F:phosphorelay sensor kinase activity"/>
    <property type="evidence" value="ECO:0007669"/>
    <property type="project" value="InterPro"/>
</dbReference>
<keyword evidence="6 11" id="KW-0812">Transmembrane</keyword>
<dbReference type="InterPro" id="IPR036890">
    <property type="entry name" value="HATPase_C_sf"/>
</dbReference>
<accession>A0A1I1XTC5</accession>
<dbReference type="Gene3D" id="3.30.450.350">
    <property type="entry name" value="CHASE domain"/>
    <property type="match status" value="1"/>
</dbReference>
<dbReference type="PROSITE" id="PS50839">
    <property type="entry name" value="CHASE"/>
    <property type="match status" value="1"/>
</dbReference>
<dbReference type="GO" id="GO:0005886">
    <property type="term" value="C:plasma membrane"/>
    <property type="evidence" value="ECO:0007669"/>
    <property type="project" value="TreeGrafter"/>
</dbReference>
<evidence type="ECO:0000256" key="6">
    <source>
        <dbReference type="ARBA" id="ARBA00022692"/>
    </source>
</evidence>
<dbReference type="InterPro" id="IPR004358">
    <property type="entry name" value="Sig_transdc_His_kin-like_C"/>
</dbReference>
<dbReference type="PANTHER" id="PTHR43047">
    <property type="entry name" value="TWO-COMPONENT HISTIDINE PROTEIN KINASE"/>
    <property type="match status" value="1"/>
</dbReference>
<keyword evidence="10 11" id="KW-0472">Membrane</keyword>
<evidence type="ECO:0000313" key="14">
    <source>
        <dbReference type="EMBL" id="SFE10576.1"/>
    </source>
</evidence>
<dbReference type="SMART" id="SM01079">
    <property type="entry name" value="CHASE"/>
    <property type="match status" value="1"/>
</dbReference>
<keyword evidence="7" id="KW-0418">Kinase</keyword>
<feature type="domain" description="CHASE" evidence="13">
    <location>
        <begin position="157"/>
        <end position="240"/>
    </location>
</feature>
<dbReference type="CDD" id="cd00082">
    <property type="entry name" value="HisKA"/>
    <property type="match status" value="1"/>
</dbReference>
<dbReference type="FunFam" id="3.30.565.10:FF:000010">
    <property type="entry name" value="Sensor histidine kinase RcsC"/>
    <property type="match status" value="1"/>
</dbReference>
<dbReference type="AlphaFoldDB" id="A0A1I1XTC5"/>
<dbReference type="OrthoDB" id="9801651at2"/>
<evidence type="ECO:0000256" key="1">
    <source>
        <dbReference type="ARBA" id="ARBA00000085"/>
    </source>
</evidence>
<dbReference type="SUPFAM" id="SSF47384">
    <property type="entry name" value="Homodimeric domain of signal transducing histidine kinase"/>
    <property type="match status" value="1"/>
</dbReference>
<evidence type="ECO:0000256" key="9">
    <source>
        <dbReference type="ARBA" id="ARBA00023012"/>
    </source>
</evidence>
<dbReference type="SUPFAM" id="SSF55874">
    <property type="entry name" value="ATPase domain of HSP90 chaperone/DNA topoisomerase II/histidine kinase"/>
    <property type="match status" value="1"/>
</dbReference>
<feature type="domain" description="Histidine kinase" evidence="12">
    <location>
        <begin position="479"/>
        <end position="721"/>
    </location>
</feature>
<dbReference type="Gene3D" id="3.30.565.10">
    <property type="entry name" value="Histidine kinase-like ATPase, C-terminal domain"/>
    <property type="match status" value="1"/>
</dbReference>
<dbReference type="Gene3D" id="1.10.287.130">
    <property type="match status" value="1"/>
</dbReference>
<dbReference type="Pfam" id="PF00512">
    <property type="entry name" value="HisKA"/>
    <property type="match status" value="1"/>
</dbReference>
<sequence length="730" mass="80883">MKICRPRPFYDNNVNEAAAKECSKDTKPIKRVEHRYRFRGERVAVFQKFRAFLAPKAYVLFSIIGFASVVGIGYALIKLDRDNHMSAVRLDVEQALYTATDQIRLRFFEAELVGNKIESALSVSDGIPEKKIGRIVEDLQAHIPGVLALALAPNLQVTHSFPQSDNSSAIGLKYWEVPQQLASVARAYRTRTPVVDGPVPLIQGGSGYILRYPVFLQVDERNSESFWGVISIVVDAEGLLKAHQHDIGDAANYIFNLREIKVNEAVPPDLHGAVELHKNQPVTTQFAMFGSKWQATALPAGGWPSYSPQSPYLLGFALVAALLLVGVLLMYRSLAVKQRNAHALLAESIDCINEGFIAFDERERLVIVNQKYLDYHPALADRVVPGMAMSELLKLEVAHGRYPEAAGQEADWIAKRLAQFRHPQEPFLQVIDEQRWLKVTEARTPHGYTVGIRTDVTAEKRAQEAAEATDREKTEFLNNVSHELRTPLTVISGRAAFLRNSEKMLQSRRVKMALESEDTTKEELVLAVNTHQSFVSEQGAKIAESAKHMLRLVEDLLDWTKVARGQLELDMAVAEVGGIAASVAEDLRPDADAKGLTLTYSADGEAEALVDAIRLKQILYNLISNAVKFTDKGSIHLSMAQEHEQISFSITDTGCGIPKCDLERIFQRFQQVDGSMSRQNGGLGLGLAIADQLTSLHNGKLSVESIQGKGSTFRLSLPRLDPAMVLQKTG</sequence>
<feature type="transmembrane region" description="Helical" evidence="11">
    <location>
        <begin position="312"/>
        <end position="331"/>
    </location>
</feature>
<comment type="catalytic activity">
    <reaction evidence="1">
        <text>ATP + protein L-histidine = ADP + protein N-phospho-L-histidine.</text>
        <dbReference type="EC" id="2.7.13.3"/>
    </reaction>
</comment>
<dbReference type="EC" id="2.7.13.3" evidence="3"/>
<dbReference type="Pfam" id="PF02518">
    <property type="entry name" value="HATPase_c"/>
    <property type="match status" value="1"/>
</dbReference>